<evidence type="ECO:0000313" key="4">
    <source>
        <dbReference type="Proteomes" id="UP000076727"/>
    </source>
</evidence>
<dbReference type="STRING" id="1314783.A0A165R0T8"/>
<feature type="transmembrane region" description="Helical" evidence="2">
    <location>
        <begin position="74"/>
        <end position="97"/>
    </location>
</feature>
<keyword evidence="2" id="KW-0472">Membrane</keyword>
<keyword evidence="4" id="KW-1185">Reference proteome</keyword>
<dbReference type="PANTHER" id="PTHR39605">
    <property type="entry name" value="MAJOR FACILITATOR SUPERFAMILY (MFS) PROFILE DOMAIN-CONTAINING PROTEIN"/>
    <property type="match status" value="1"/>
</dbReference>
<dbReference type="OrthoDB" id="2550114at2759"/>
<name>A0A165R0T8_9APHY</name>
<dbReference type="PANTHER" id="PTHR39605:SF1">
    <property type="entry name" value="MAJOR FACILITATOR SUPERFAMILY (MFS) PROFILE DOMAIN-CONTAINING PROTEIN"/>
    <property type="match status" value="1"/>
</dbReference>
<feature type="transmembrane region" description="Helical" evidence="2">
    <location>
        <begin position="36"/>
        <end position="62"/>
    </location>
</feature>
<evidence type="ECO:0000313" key="3">
    <source>
        <dbReference type="EMBL" id="KZT70154.1"/>
    </source>
</evidence>
<organism evidence="3 4">
    <name type="scientific">Daedalea quercina L-15889</name>
    <dbReference type="NCBI Taxonomy" id="1314783"/>
    <lineage>
        <taxon>Eukaryota</taxon>
        <taxon>Fungi</taxon>
        <taxon>Dikarya</taxon>
        <taxon>Basidiomycota</taxon>
        <taxon>Agaricomycotina</taxon>
        <taxon>Agaricomycetes</taxon>
        <taxon>Polyporales</taxon>
        <taxon>Fomitopsis</taxon>
    </lineage>
</organism>
<sequence>MSDIELDDVSKRARTTGSTDEPQAPDAQRDAESVFYWAYTAAGVLVSASIPLLLFPQFLLFLASTGELERRTTLTPLESFFALHTGILLVAIAVVLVPSSVVLPSYPSGNNVVGHPLLSPLSTACAFISITAYNTKSVGSLGLLVFIGTAIVSLWGFWVLAFEGTSRYSEKTGADKHTSSFLFGNKAAASSQKKEWRKQQAKSR</sequence>
<dbReference type="EMBL" id="KV429053">
    <property type="protein sequence ID" value="KZT70154.1"/>
    <property type="molecule type" value="Genomic_DNA"/>
</dbReference>
<dbReference type="AlphaFoldDB" id="A0A165R0T8"/>
<reference evidence="3 4" key="1">
    <citation type="journal article" date="2016" name="Mol. Biol. Evol.">
        <title>Comparative Genomics of Early-Diverging Mushroom-Forming Fungi Provides Insights into the Origins of Lignocellulose Decay Capabilities.</title>
        <authorList>
            <person name="Nagy L.G."/>
            <person name="Riley R."/>
            <person name="Tritt A."/>
            <person name="Adam C."/>
            <person name="Daum C."/>
            <person name="Floudas D."/>
            <person name="Sun H."/>
            <person name="Yadav J.S."/>
            <person name="Pangilinan J."/>
            <person name="Larsson K.H."/>
            <person name="Matsuura K."/>
            <person name="Barry K."/>
            <person name="Labutti K."/>
            <person name="Kuo R."/>
            <person name="Ohm R.A."/>
            <person name="Bhattacharya S.S."/>
            <person name="Shirouzu T."/>
            <person name="Yoshinaga Y."/>
            <person name="Martin F.M."/>
            <person name="Grigoriev I.V."/>
            <person name="Hibbett D.S."/>
        </authorList>
    </citation>
    <scope>NUCLEOTIDE SEQUENCE [LARGE SCALE GENOMIC DNA]</scope>
    <source>
        <strain evidence="3 4">L-15889</strain>
    </source>
</reference>
<keyword evidence="2" id="KW-1133">Transmembrane helix</keyword>
<evidence type="ECO:0000256" key="1">
    <source>
        <dbReference type="SAM" id="MobiDB-lite"/>
    </source>
</evidence>
<evidence type="ECO:0000256" key="2">
    <source>
        <dbReference type="SAM" id="Phobius"/>
    </source>
</evidence>
<feature type="transmembrane region" description="Helical" evidence="2">
    <location>
        <begin position="141"/>
        <end position="161"/>
    </location>
</feature>
<dbReference type="Proteomes" id="UP000076727">
    <property type="component" value="Unassembled WGS sequence"/>
</dbReference>
<feature type="transmembrane region" description="Helical" evidence="2">
    <location>
        <begin position="117"/>
        <end position="134"/>
    </location>
</feature>
<accession>A0A165R0T8</accession>
<proteinExistence type="predicted"/>
<gene>
    <name evidence="3" type="ORF">DAEQUDRAFT_764899</name>
</gene>
<keyword evidence="2" id="KW-0812">Transmembrane</keyword>
<feature type="region of interest" description="Disordered" evidence="1">
    <location>
        <begin position="1"/>
        <end position="27"/>
    </location>
</feature>
<protein>
    <submittedName>
        <fullName evidence="3">Uncharacterized protein</fullName>
    </submittedName>
</protein>